<dbReference type="Proteomes" id="UP001597260">
    <property type="component" value="Unassembled WGS sequence"/>
</dbReference>
<reference evidence="3" key="1">
    <citation type="journal article" date="2019" name="Int. J. Syst. Evol. Microbiol.">
        <title>The Global Catalogue of Microorganisms (GCM) 10K type strain sequencing project: providing services to taxonomists for standard genome sequencing and annotation.</title>
        <authorList>
            <consortium name="The Broad Institute Genomics Platform"/>
            <consortium name="The Broad Institute Genome Sequencing Center for Infectious Disease"/>
            <person name="Wu L."/>
            <person name="Ma J."/>
        </authorList>
    </citation>
    <scope>NUCLEOTIDE SEQUENCE [LARGE SCALE GENOMIC DNA]</scope>
    <source>
        <strain evidence="3">JCM 31037</strain>
    </source>
</reference>
<dbReference type="Gene3D" id="3.40.250.10">
    <property type="entry name" value="Rhodanese-like domain"/>
    <property type="match status" value="1"/>
</dbReference>
<evidence type="ECO:0000313" key="3">
    <source>
        <dbReference type="Proteomes" id="UP001597260"/>
    </source>
</evidence>
<keyword evidence="3" id="KW-1185">Reference proteome</keyword>
<comment type="caution">
    <text evidence="2">The sequence shown here is derived from an EMBL/GenBank/DDBJ whole genome shotgun (WGS) entry which is preliminary data.</text>
</comment>
<dbReference type="CDD" id="cd00158">
    <property type="entry name" value="RHOD"/>
    <property type="match status" value="1"/>
</dbReference>
<dbReference type="SUPFAM" id="SSF52821">
    <property type="entry name" value="Rhodanese/Cell cycle control phosphatase"/>
    <property type="match status" value="1"/>
</dbReference>
<protein>
    <submittedName>
        <fullName evidence="2">Rhodanese-like domain-containing protein</fullName>
    </submittedName>
</protein>
<dbReference type="InterPro" id="IPR001763">
    <property type="entry name" value="Rhodanese-like_dom"/>
</dbReference>
<evidence type="ECO:0000259" key="1">
    <source>
        <dbReference type="PROSITE" id="PS50206"/>
    </source>
</evidence>
<proteinExistence type="predicted"/>
<dbReference type="EMBL" id="JBHTMP010000060">
    <property type="protein sequence ID" value="MFD1324882.1"/>
    <property type="molecule type" value="Genomic_DNA"/>
</dbReference>
<dbReference type="InterPro" id="IPR052367">
    <property type="entry name" value="Thiosulfate_ST/Rhodanese-like"/>
</dbReference>
<dbReference type="PROSITE" id="PS50206">
    <property type="entry name" value="RHODANESE_3"/>
    <property type="match status" value="1"/>
</dbReference>
<sequence>MTIGSPNPDSADLDPVTAHHLVGRGALLVDVREPDEWAAGHAPAAIHVPLGELDPAALPAGRDIIAVCRSGRRSGRAVDELRAAGRSARNLAGGMQAWAAADLPVRDDQGRPGIVA</sequence>
<organism evidence="2 3">
    <name type="scientific">Micromonospora sonneratiae</name>
    <dbReference type="NCBI Taxonomy" id="1184706"/>
    <lineage>
        <taxon>Bacteria</taxon>
        <taxon>Bacillati</taxon>
        <taxon>Actinomycetota</taxon>
        <taxon>Actinomycetes</taxon>
        <taxon>Micromonosporales</taxon>
        <taxon>Micromonosporaceae</taxon>
        <taxon>Micromonospora</taxon>
    </lineage>
</organism>
<dbReference type="InterPro" id="IPR036873">
    <property type="entry name" value="Rhodanese-like_dom_sf"/>
</dbReference>
<evidence type="ECO:0000313" key="2">
    <source>
        <dbReference type="EMBL" id="MFD1324882.1"/>
    </source>
</evidence>
<dbReference type="PANTHER" id="PTHR45431:SF3">
    <property type="entry name" value="RHODANESE-LIKE DOMAIN-CONTAINING PROTEIN 15, CHLOROPLASTIC"/>
    <property type="match status" value="1"/>
</dbReference>
<dbReference type="SMART" id="SM00450">
    <property type="entry name" value="RHOD"/>
    <property type="match status" value="1"/>
</dbReference>
<dbReference type="PANTHER" id="PTHR45431">
    <property type="entry name" value="RHODANESE-LIKE DOMAIN-CONTAINING PROTEIN 15, CHLOROPLASTIC"/>
    <property type="match status" value="1"/>
</dbReference>
<name>A0ABW3YK44_9ACTN</name>
<dbReference type="RefSeq" id="WP_377576244.1">
    <property type="nucleotide sequence ID" value="NZ_JBHTMP010000060.1"/>
</dbReference>
<dbReference type="Pfam" id="PF00581">
    <property type="entry name" value="Rhodanese"/>
    <property type="match status" value="1"/>
</dbReference>
<gene>
    <name evidence="2" type="ORF">ACFQ4H_27730</name>
</gene>
<feature type="domain" description="Rhodanese" evidence="1">
    <location>
        <begin position="22"/>
        <end position="107"/>
    </location>
</feature>
<accession>A0ABW3YK44</accession>